<protein>
    <submittedName>
        <fullName evidence="6">Efflux RND transporter periplasmic adaptor subunit</fullName>
    </submittedName>
</protein>
<evidence type="ECO:0000313" key="7">
    <source>
        <dbReference type="Proteomes" id="UP001250698"/>
    </source>
</evidence>
<feature type="domain" description="Multidrug resistance protein MdtA-like C-terminal permuted SH3" evidence="4">
    <location>
        <begin position="309"/>
        <end position="353"/>
    </location>
</feature>
<evidence type="ECO:0000256" key="2">
    <source>
        <dbReference type="ARBA" id="ARBA00022448"/>
    </source>
</evidence>
<feature type="domain" description="CzcB-like barrel-sandwich hybrid" evidence="5">
    <location>
        <begin position="76"/>
        <end position="213"/>
    </location>
</feature>
<organism evidence="6 7">
    <name type="scientific">Hymenobacter endophyticus</name>
    <dbReference type="NCBI Taxonomy" id="3076335"/>
    <lineage>
        <taxon>Bacteria</taxon>
        <taxon>Pseudomonadati</taxon>
        <taxon>Bacteroidota</taxon>
        <taxon>Cytophagia</taxon>
        <taxon>Cytophagales</taxon>
        <taxon>Hymenobacteraceae</taxon>
        <taxon>Hymenobacter</taxon>
    </lineage>
</organism>
<dbReference type="Gene3D" id="2.40.30.170">
    <property type="match status" value="1"/>
</dbReference>
<dbReference type="InterPro" id="IPR006143">
    <property type="entry name" value="RND_pump_MFP"/>
</dbReference>
<name>A0ABU3TCN8_9BACT</name>
<dbReference type="Proteomes" id="UP001250698">
    <property type="component" value="Unassembled WGS sequence"/>
</dbReference>
<proteinExistence type="inferred from homology"/>
<comment type="caution">
    <text evidence="6">The sequence shown here is derived from an EMBL/GenBank/DDBJ whole genome shotgun (WGS) entry which is preliminary data.</text>
</comment>
<keyword evidence="7" id="KW-1185">Reference proteome</keyword>
<comment type="similarity">
    <text evidence="1">Belongs to the membrane fusion protein (MFP) (TC 8.A.1) family.</text>
</comment>
<dbReference type="Pfam" id="PF25954">
    <property type="entry name" value="Beta-barrel_RND_2"/>
    <property type="match status" value="1"/>
</dbReference>
<dbReference type="Pfam" id="PF25967">
    <property type="entry name" value="RND-MFP_C"/>
    <property type="match status" value="1"/>
</dbReference>
<evidence type="ECO:0000256" key="1">
    <source>
        <dbReference type="ARBA" id="ARBA00009477"/>
    </source>
</evidence>
<reference evidence="6 7" key="1">
    <citation type="submission" date="2023-10" db="EMBL/GenBank/DDBJ databases">
        <title>Hymenobacter endophyticus sp. nov., an isolate from the leaf tissues of wheat.</title>
        <authorList>
            <person name="Dai Y."/>
        </authorList>
    </citation>
    <scope>NUCLEOTIDE SEQUENCE [LARGE SCALE GENOMIC DNA]</scope>
    <source>
        <strain evidence="6 7">ZK17L-C2</strain>
    </source>
</reference>
<dbReference type="Gene3D" id="2.40.50.100">
    <property type="match status" value="1"/>
</dbReference>
<dbReference type="InterPro" id="IPR058627">
    <property type="entry name" value="MdtA-like_C"/>
</dbReference>
<feature type="domain" description="CusB-like beta-barrel" evidence="3">
    <location>
        <begin position="216"/>
        <end position="293"/>
    </location>
</feature>
<dbReference type="InterPro" id="IPR051909">
    <property type="entry name" value="MFP_Cation_Efflux"/>
</dbReference>
<dbReference type="NCBIfam" id="TIGR01730">
    <property type="entry name" value="RND_mfp"/>
    <property type="match status" value="1"/>
</dbReference>
<evidence type="ECO:0000259" key="4">
    <source>
        <dbReference type="Pfam" id="PF25967"/>
    </source>
</evidence>
<sequence length="364" mass="39485">MNRLFHFSSLLLLPTSLCLGSCTEEATEQLPRPDNTRQLPAATVAALQTDSVQLAPVQTELRLEGRITPNADRLTPVYALAGGVVEQAPVALGDVVTAGQPLAVLRSAQIVGLAQQRTEATVNLGTARVQLEAISEMHADGMASDQDLSMARAALQKAQAELTRLRKQTDVYGTAPDHYTLRAPQAGTVVEKHLTEGQQFEPGQVGSLFTVANLDEVWVLADVFQSDIDKVKAGLPVEVHTLSYPDRQFAGRVDKVFNVLDPERKTLQVRVRLANPDHLLKPGMFARIHLTETSTTRLPAVPSASLVFANGRRYALVVKNNAVETRPVAVQHAGQGMSYVSSGLTPGEQVVTRNALLYYKELND</sequence>
<dbReference type="EMBL" id="JAWDJT010000001">
    <property type="protein sequence ID" value="MDU0369141.1"/>
    <property type="molecule type" value="Genomic_DNA"/>
</dbReference>
<dbReference type="SUPFAM" id="SSF111369">
    <property type="entry name" value="HlyD-like secretion proteins"/>
    <property type="match status" value="1"/>
</dbReference>
<evidence type="ECO:0000259" key="5">
    <source>
        <dbReference type="Pfam" id="PF25973"/>
    </source>
</evidence>
<dbReference type="InterPro" id="IPR058647">
    <property type="entry name" value="BSH_CzcB-like"/>
</dbReference>
<dbReference type="Gene3D" id="2.40.420.20">
    <property type="match status" value="1"/>
</dbReference>
<keyword evidence="2" id="KW-0813">Transport</keyword>
<accession>A0ABU3TCN8</accession>
<dbReference type="PANTHER" id="PTHR30097">
    <property type="entry name" value="CATION EFFLUX SYSTEM PROTEIN CUSB"/>
    <property type="match status" value="1"/>
</dbReference>
<dbReference type="InterPro" id="IPR058792">
    <property type="entry name" value="Beta-barrel_RND_2"/>
</dbReference>
<dbReference type="RefSeq" id="WP_315996654.1">
    <property type="nucleotide sequence ID" value="NZ_JAWDJT010000001.1"/>
</dbReference>
<dbReference type="PANTHER" id="PTHR30097:SF4">
    <property type="entry name" value="SLR6042 PROTEIN"/>
    <property type="match status" value="1"/>
</dbReference>
<evidence type="ECO:0000259" key="3">
    <source>
        <dbReference type="Pfam" id="PF25954"/>
    </source>
</evidence>
<dbReference type="Pfam" id="PF25973">
    <property type="entry name" value="BSH_CzcB"/>
    <property type="match status" value="1"/>
</dbReference>
<gene>
    <name evidence="6" type="ORF">ROI90_01940</name>
</gene>
<evidence type="ECO:0000313" key="6">
    <source>
        <dbReference type="EMBL" id="MDU0369141.1"/>
    </source>
</evidence>